<feature type="binding site" evidence="4">
    <location>
        <position position="284"/>
    </location>
    <ligand>
        <name>Zn(2+)</name>
        <dbReference type="ChEBI" id="CHEBI:29105"/>
    </ligand>
</feature>
<dbReference type="AlphaFoldDB" id="A0A0A2V973"/>
<dbReference type="PROSITE" id="PS50305">
    <property type="entry name" value="SIRTUIN"/>
    <property type="match status" value="1"/>
</dbReference>
<dbReference type="InterPro" id="IPR003000">
    <property type="entry name" value="Sirtuin"/>
</dbReference>
<feature type="binding site" evidence="4">
    <location>
        <position position="281"/>
    </location>
    <ligand>
        <name>Zn(2+)</name>
        <dbReference type="ChEBI" id="CHEBI:29105"/>
    </ligand>
</feature>
<dbReference type="GO" id="GO:0017136">
    <property type="term" value="F:histone deacetylase activity, NAD-dependent"/>
    <property type="evidence" value="ECO:0007669"/>
    <property type="project" value="TreeGrafter"/>
</dbReference>
<dbReference type="GO" id="GO:0005634">
    <property type="term" value="C:nucleus"/>
    <property type="evidence" value="ECO:0007669"/>
    <property type="project" value="TreeGrafter"/>
</dbReference>
<feature type="binding site" evidence="4">
    <location>
        <position position="227"/>
    </location>
    <ligand>
        <name>Zn(2+)</name>
        <dbReference type="ChEBI" id="CHEBI:29105"/>
    </ligand>
</feature>
<name>A0A0A2V973_BEABA</name>
<dbReference type="eggNOG" id="KOG2684">
    <property type="taxonomic scope" value="Eukaryota"/>
</dbReference>
<dbReference type="Pfam" id="PF02146">
    <property type="entry name" value="SIR2"/>
    <property type="match status" value="1"/>
</dbReference>
<feature type="active site" description="Proton acceptor" evidence="4">
    <location>
        <position position="219"/>
    </location>
</feature>
<dbReference type="GO" id="GO:0046872">
    <property type="term" value="F:metal ion binding"/>
    <property type="evidence" value="ECO:0007669"/>
    <property type="project" value="UniProtKB-KW"/>
</dbReference>
<dbReference type="STRING" id="1245745.A0A0A2V973"/>
<dbReference type="PANTHER" id="PTHR11085">
    <property type="entry name" value="NAD-DEPENDENT PROTEIN DEACYLASE SIRTUIN-5, MITOCHONDRIAL-RELATED"/>
    <property type="match status" value="1"/>
</dbReference>
<dbReference type="Proteomes" id="UP000030106">
    <property type="component" value="Unassembled WGS sequence"/>
</dbReference>
<dbReference type="Gene3D" id="3.30.1600.10">
    <property type="entry name" value="SIR2/SIRT2 'Small Domain"/>
    <property type="match status" value="1"/>
</dbReference>
<dbReference type="EMBL" id="ANFO01001069">
    <property type="protein sequence ID" value="KGQ04431.1"/>
    <property type="molecule type" value="Genomic_DNA"/>
</dbReference>
<keyword evidence="4" id="KW-0862">Zinc</keyword>
<dbReference type="Gene3D" id="3.40.50.1220">
    <property type="entry name" value="TPP-binding domain"/>
    <property type="match status" value="1"/>
</dbReference>
<evidence type="ECO:0000256" key="4">
    <source>
        <dbReference type="PROSITE-ProRule" id="PRU00236"/>
    </source>
</evidence>
<dbReference type="PANTHER" id="PTHR11085:SF10">
    <property type="entry name" value="NAD-DEPENDENT PROTEIN DEACYLASE SIRTUIN-5, MITOCHONDRIAL-RELATED"/>
    <property type="match status" value="1"/>
</dbReference>
<dbReference type="InterPro" id="IPR026591">
    <property type="entry name" value="Sirtuin_cat_small_dom_sf"/>
</dbReference>
<dbReference type="InterPro" id="IPR050134">
    <property type="entry name" value="NAD-dep_sirtuin_deacylases"/>
</dbReference>
<evidence type="ECO:0000256" key="2">
    <source>
        <dbReference type="ARBA" id="ARBA00022679"/>
    </source>
</evidence>
<comment type="similarity">
    <text evidence="1">Belongs to the sirtuin family. Class I subfamily.</text>
</comment>
<dbReference type="GO" id="GO:0036054">
    <property type="term" value="F:protein-malonyllysine demalonylase activity"/>
    <property type="evidence" value="ECO:0007669"/>
    <property type="project" value="InterPro"/>
</dbReference>
<sequence length="396" mass="43660">MLKAPAPRPQDSVAAPSSHHPPILSLYDQFFSHFAPPLLPSRPRRLTLDHICSQRQTLTLAFGHLLQHALPTSVLCHLRTLGVRARLMQNPNTSPMMTPHSDVAAFHRVLQSSRRVLILCGAGLSVASGLPTFRGADGYWRHHDATRLATMQAFRTDPGLVWLFYGYRRHTCLKAQPNAGHRALAALAKAKPNVLCLSQNVDDLSQRAGFPPQNLHTLHGSLFNIKCSNEACSWTQIGNYDDPFCESLIEASRDAPPGQKLPLLDPYHRIRHVPEEELPKCPQCNTGLQRPGVVWFGEMLDPNMMASIESWLDEGKVDLMLVIGTSTQVYPAAGYIDEARDRGAVVAVINPDAENDDQLEKIGPNDFAFGQDSATCLPVLLEPIIGKAQANGEFAR</sequence>
<organism evidence="6 7">
    <name type="scientific">Beauveria bassiana D1-5</name>
    <dbReference type="NCBI Taxonomy" id="1245745"/>
    <lineage>
        <taxon>Eukaryota</taxon>
        <taxon>Fungi</taxon>
        <taxon>Dikarya</taxon>
        <taxon>Ascomycota</taxon>
        <taxon>Pezizomycotina</taxon>
        <taxon>Sordariomycetes</taxon>
        <taxon>Hypocreomycetidae</taxon>
        <taxon>Hypocreales</taxon>
        <taxon>Cordycipitaceae</taxon>
        <taxon>Beauveria</taxon>
    </lineage>
</organism>
<keyword evidence="2" id="KW-0808">Transferase</keyword>
<dbReference type="GO" id="GO:0036055">
    <property type="term" value="F:protein-succinyllysine desuccinylase activity"/>
    <property type="evidence" value="ECO:0007669"/>
    <property type="project" value="InterPro"/>
</dbReference>
<dbReference type="GO" id="GO:0070403">
    <property type="term" value="F:NAD+ binding"/>
    <property type="evidence" value="ECO:0007669"/>
    <property type="project" value="InterPro"/>
</dbReference>
<gene>
    <name evidence="6" type="ORF">BBAD15_g10326</name>
</gene>
<protein>
    <submittedName>
        <fullName evidence="6">NAD-dependent lysine demalonylase and desuccinylas e sirtuin-5</fullName>
    </submittedName>
</protein>
<dbReference type="SUPFAM" id="SSF52467">
    <property type="entry name" value="DHS-like NAD/FAD-binding domain"/>
    <property type="match status" value="1"/>
</dbReference>
<dbReference type="CDD" id="cd01412">
    <property type="entry name" value="SIRT5_Af1_CobB"/>
    <property type="match status" value="1"/>
</dbReference>
<evidence type="ECO:0000256" key="1">
    <source>
        <dbReference type="ARBA" id="ARBA00006924"/>
    </source>
</evidence>
<dbReference type="InterPro" id="IPR027546">
    <property type="entry name" value="Sirtuin_class_III"/>
</dbReference>
<evidence type="ECO:0000256" key="3">
    <source>
        <dbReference type="ARBA" id="ARBA00023027"/>
    </source>
</evidence>
<accession>A0A0A2V973</accession>
<reference evidence="6 7" key="1">
    <citation type="submission" date="2012-10" db="EMBL/GenBank/DDBJ databases">
        <title>Genome sequencing and analysis of entomopathogenic fungi Beauveria bassiana D1-5.</title>
        <authorList>
            <person name="Li Q."/>
            <person name="Wang L."/>
            <person name="Zhang Z."/>
            <person name="Wang Q."/>
            <person name="Ren J."/>
            <person name="Wang M."/>
            <person name="Xu W."/>
            <person name="Wang J."/>
            <person name="Lu Y."/>
            <person name="Du Q."/>
            <person name="Sun Z."/>
        </authorList>
    </citation>
    <scope>NUCLEOTIDE SEQUENCE [LARGE SCALE GENOMIC DNA]</scope>
    <source>
        <strain evidence="6 7">D1-5</strain>
    </source>
</reference>
<evidence type="ECO:0000259" key="5">
    <source>
        <dbReference type="PROSITE" id="PS50305"/>
    </source>
</evidence>
<evidence type="ECO:0000313" key="7">
    <source>
        <dbReference type="Proteomes" id="UP000030106"/>
    </source>
</evidence>
<dbReference type="InterPro" id="IPR026590">
    <property type="entry name" value="Ssirtuin_cat_dom"/>
</dbReference>
<dbReference type="HOGENOM" id="CLU_023643_3_1_1"/>
<comment type="caution">
    <text evidence="6">The sequence shown here is derived from an EMBL/GenBank/DDBJ whole genome shotgun (WGS) entry which is preliminary data.</text>
</comment>
<feature type="binding site" evidence="4">
    <location>
        <position position="232"/>
    </location>
    <ligand>
        <name>Zn(2+)</name>
        <dbReference type="ChEBI" id="CHEBI:29105"/>
    </ligand>
</feature>
<dbReference type="OrthoDB" id="424302at2759"/>
<keyword evidence="4" id="KW-0479">Metal-binding</keyword>
<keyword evidence="3" id="KW-0520">NAD</keyword>
<feature type="domain" description="Deacetylase sirtuin-type" evidence="5">
    <location>
        <begin position="96"/>
        <end position="388"/>
    </location>
</feature>
<evidence type="ECO:0000313" key="6">
    <source>
        <dbReference type="EMBL" id="KGQ04431.1"/>
    </source>
</evidence>
<proteinExistence type="inferred from homology"/>
<dbReference type="InterPro" id="IPR029035">
    <property type="entry name" value="DHS-like_NAD/FAD-binding_dom"/>
</dbReference>